<dbReference type="Pfam" id="PF07686">
    <property type="entry name" value="V-set"/>
    <property type="match status" value="1"/>
</dbReference>
<dbReference type="RefSeq" id="XP_050931806.1">
    <property type="nucleotide sequence ID" value="XM_051075849.1"/>
</dbReference>
<dbReference type="GeneID" id="108890430"/>
<evidence type="ECO:0000256" key="1">
    <source>
        <dbReference type="SAM" id="MobiDB-lite"/>
    </source>
</evidence>
<reference evidence="6 7" key="1">
    <citation type="submission" date="2025-04" db="UniProtKB">
        <authorList>
            <consortium name="RefSeq"/>
        </authorList>
    </citation>
    <scope>IDENTIFICATION</scope>
    <source>
        <tissue evidence="6 7">Brain</tissue>
    </source>
</reference>
<sequence length="1040" mass="116685">MSGFNHFLLSLCIIGCIFCSSRAWHVRMPSNIKGLLGSCLVIPCSFDYHRWPPRRPDHVVWYQHVSHGYPLVYDKDHPGNVIDIFKGKTKRYGFTQSKTCSLKIDPVMLSHHRQKIYPWVDPDNVGRSTYRFFDTTVTIEVVETAEKPEIMFHGDMKVGQYVQVECSVYHTCPSNPPTLMLSSQTQSKEIIHTNTPDGTSRTTLKSKLLIEKDSQTVECSVKHHSGQRASTSKILNAKCSFSSLTITPTPPEYLEGHASKVTCTASYTCPQDVPVLTWNYKSMPASSDTKNSAAAQWSTVSTLTFTPSANDHGGSLTCYAIFSGGRTQVSIPLRIKRNMLSRGWSFTTPGSITGMRGSCIIIPCSFTYSNSQPADLPVIWYLYQNKRYLPVFAQTESSFSRFKGRTSLVGSVRDGNCSLKIERLEMSHNQNRIFPWVDKNPIASYHTADQSFSEMTTELIVSDQALAPHLSINAIPRVGEQNKVSCSVRHTCLSAPPTLTLNGKDGADVPVDTLTSDGIWQRTVEKTWTVQEADVSVNCAVRFHGGQTATNELRLNVECPYKEITMDEPPAETIEGVAKTVICSVTYTCKKNKPTITWNFEDMWSTSYTKPLLSNTYMTVSNLTFIGSLTDDGKPLTCTARFLTGETSKSATLHIKKYDKPVEERDLHENDGTRVLAADVPFRYNALTRSCVVIPCSFQGDELLTRGIWSKKTGGVVFHNGRSHVLDHFKDRTRLLGNLNEGNCSLEIDDIKPFDNGPFCFHAEKENEKYRFNNSCVFIVMKASPEKPVMTPVPAEVDAGSTISVSCSVSHTCPSHPPVFAWSVSNLTSEDTHTLTTQGVWKVTSTITFLVEGGDGVKSLTCTATFWRGKQQASTVKLNVKGSLMYQFRGSLPVSIPVSAVVLIIIILASVFGVFIWRKRKHTDDSLKPPPRPEKRRSLWDRLSRRYPEDRERPPRPEKRRSIWSRFSSRTEDGRVGWHERKPRKSFWDRFSRHQDNTVDLNVGYVNNSTAVNCGTHISKQRFPSPKGNRRPPHSGRPEV</sequence>
<evidence type="ECO:0000313" key="7">
    <source>
        <dbReference type="RefSeq" id="XP_050931807.1"/>
    </source>
</evidence>
<evidence type="ECO:0000313" key="5">
    <source>
        <dbReference type="Proteomes" id="UP000694890"/>
    </source>
</evidence>
<gene>
    <name evidence="6 7 8" type="primary">LOC108890430</name>
</gene>
<dbReference type="Gene3D" id="2.60.40.10">
    <property type="entry name" value="Immunoglobulins"/>
    <property type="match status" value="8"/>
</dbReference>
<accession>A0AAJ8BHM1</accession>
<dbReference type="InterPro" id="IPR013106">
    <property type="entry name" value="Ig_V-set"/>
</dbReference>
<feature type="signal peptide" evidence="3">
    <location>
        <begin position="1"/>
        <end position="23"/>
    </location>
</feature>
<dbReference type="RefSeq" id="XP_050931807.1">
    <property type="nucleotide sequence ID" value="XM_051075850.1"/>
</dbReference>
<feature type="domain" description="Ig-like" evidence="4">
    <location>
        <begin position="148"/>
        <end position="236"/>
    </location>
</feature>
<dbReference type="KEGG" id="lcf:108890430"/>
<dbReference type="SMART" id="SM00409">
    <property type="entry name" value="IG"/>
    <property type="match status" value="6"/>
</dbReference>
<organism evidence="5 8">
    <name type="scientific">Lates calcarifer</name>
    <name type="common">Barramundi</name>
    <name type="synonym">Holocentrus calcarifer</name>
    <dbReference type="NCBI Taxonomy" id="8187"/>
    <lineage>
        <taxon>Eukaryota</taxon>
        <taxon>Metazoa</taxon>
        <taxon>Chordata</taxon>
        <taxon>Craniata</taxon>
        <taxon>Vertebrata</taxon>
        <taxon>Euteleostomi</taxon>
        <taxon>Actinopterygii</taxon>
        <taxon>Neopterygii</taxon>
        <taxon>Teleostei</taxon>
        <taxon>Neoteleostei</taxon>
        <taxon>Acanthomorphata</taxon>
        <taxon>Carangaria</taxon>
        <taxon>Carangaria incertae sedis</taxon>
        <taxon>Centropomidae</taxon>
        <taxon>Lates</taxon>
    </lineage>
</organism>
<keyword evidence="3" id="KW-0732">Signal</keyword>
<proteinExistence type="predicted"/>
<evidence type="ECO:0000259" key="4">
    <source>
        <dbReference type="PROSITE" id="PS50835"/>
    </source>
</evidence>
<dbReference type="InterPro" id="IPR036179">
    <property type="entry name" value="Ig-like_dom_sf"/>
</dbReference>
<feature type="region of interest" description="Disordered" evidence="1">
    <location>
        <begin position="1016"/>
        <end position="1040"/>
    </location>
</feature>
<evidence type="ECO:0000313" key="8">
    <source>
        <dbReference type="RefSeq" id="XP_050931808.1"/>
    </source>
</evidence>
<feature type="chain" id="PRO_5044709913" evidence="3">
    <location>
        <begin position="24"/>
        <end position="1040"/>
    </location>
</feature>
<dbReference type="SUPFAM" id="SSF48726">
    <property type="entry name" value="Immunoglobulin"/>
    <property type="match status" value="7"/>
</dbReference>
<dbReference type="RefSeq" id="XP_050931808.1">
    <property type="nucleotide sequence ID" value="XM_051075851.1"/>
</dbReference>
<dbReference type="PANTHER" id="PTHR46484:SF1">
    <property type="entry name" value="SCHWANN CELL MYELIN PROTEIN-RELATED"/>
    <property type="match status" value="1"/>
</dbReference>
<dbReference type="InterPro" id="IPR007110">
    <property type="entry name" value="Ig-like_dom"/>
</dbReference>
<feature type="domain" description="Ig-like" evidence="4">
    <location>
        <begin position="788"/>
        <end position="879"/>
    </location>
</feature>
<keyword evidence="2" id="KW-0472">Membrane</keyword>
<keyword evidence="2" id="KW-0812">Transmembrane</keyword>
<keyword evidence="2" id="KW-1133">Transmembrane helix</keyword>
<feature type="domain" description="Ig-like" evidence="4">
    <location>
        <begin position="560"/>
        <end position="654"/>
    </location>
</feature>
<dbReference type="PANTHER" id="PTHR46484">
    <property type="entry name" value="SI:CH211-171H4.5-RELATED"/>
    <property type="match status" value="1"/>
</dbReference>
<evidence type="ECO:0000313" key="6">
    <source>
        <dbReference type="RefSeq" id="XP_050931806.1"/>
    </source>
</evidence>
<name>A0AAJ8BHM1_LATCA</name>
<dbReference type="PROSITE" id="PS50835">
    <property type="entry name" value="IG_LIKE"/>
    <property type="match status" value="4"/>
</dbReference>
<dbReference type="AlphaFoldDB" id="A0AAJ8BHM1"/>
<dbReference type="Proteomes" id="UP000694890">
    <property type="component" value="Linkage group LG15"/>
</dbReference>
<feature type="domain" description="Ig-like" evidence="4">
    <location>
        <begin position="242"/>
        <end position="332"/>
    </location>
</feature>
<feature type="transmembrane region" description="Helical" evidence="2">
    <location>
        <begin position="894"/>
        <end position="917"/>
    </location>
</feature>
<evidence type="ECO:0000256" key="3">
    <source>
        <dbReference type="SAM" id="SignalP"/>
    </source>
</evidence>
<evidence type="ECO:0000256" key="2">
    <source>
        <dbReference type="SAM" id="Phobius"/>
    </source>
</evidence>
<protein>
    <submittedName>
        <fullName evidence="6 7">Myelin-associated glycoprotein isoform X1</fullName>
    </submittedName>
</protein>
<dbReference type="InterPro" id="IPR003599">
    <property type="entry name" value="Ig_sub"/>
</dbReference>
<dbReference type="InterPro" id="IPR013783">
    <property type="entry name" value="Ig-like_fold"/>
</dbReference>